<dbReference type="SUPFAM" id="SSF46785">
    <property type="entry name" value="Winged helix' DNA-binding domain"/>
    <property type="match status" value="2"/>
</dbReference>
<dbReference type="PANTHER" id="PTHR44846">
    <property type="entry name" value="MANNOSYL-D-GLYCERATE TRANSPORT/METABOLISM SYSTEM REPRESSOR MNGR-RELATED"/>
    <property type="match status" value="1"/>
</dbReference>
<evidence type="ECO:0000256" key="1">
    <source>
        <dbReference type="ARBA" id="ARBA00023015"/>
    </source>
</evidence>
<dbReference type="GO" id="GO:0003700">
    <property type="term" value="F:DNA-binding transcription factor activity"/>
    <property type="evidence" value="ECO:0007669"/>
    <property type="project" value="InterPro"/>
</dbReference>
<dbReference type="PROSITE" id="PS50949">
    <property type="entry name" value="HTH_GNTR"/>
    <property type="match status" value="2"/>
</dbReference>
<dbReference type="OrthoDB" id="9801546at2"/>
<feature type="domain" description="HTH gntR-type" evidence="4">
    <location>
        <begin position="5"/>
        <end position="74"/>
    </location>
</feature>
<organism evidence="5 6">
    <name type="scientific">Lactonifactor longoviformis DSM 17459</name>
    <dbReference type="NCBI Taxonomy" id="1122155"/>
    <lineage>
        <taxon>Bacteria</taxon>
        <taxon>Bacillati</taxon>
        <taxon>Bacillota</taxon>
        <taxon>Clostridia</taxon>
        <taxon>Eubacteriales</taxon>
        <taxon>Clostridiaceae</taxon>
        <taxon>Lactonifactor</taxon>
    </lineage>
</organism>
<accession>A0A1M4SBW3</accession>
<keyword evidence="3" id="KW-0804">Transcription</keyword>
<gene>
    <name evidence="5" type="ORF">SAMN02745158_00035</name>
</gene>
<dbReference type="EMBL" id="FQVI01000001">
    <property type="protein sequence ID" value="SHE29696.1"/>
    <property type="molecule type" value="Genomic_DNA"/>
</dbReference>
<dbReference type="SMART" id="SM00345">
    <property type="entry name" value="HTH_GNTR"/>
    <property type="match status" value="2"/>
</dbReference>
<dbReference type="InterPro" id="IPR000524">
    <property type="entry name" value="Tscrpt_reg_HTH_GntR"/>
</dbReference>
<evidence type="ECO:0000313" key="5">
    <source>
        <dbReference type="EMBL" id="SHE29696.1"/>
    </source>
</evidence>
<dbReference type="AlphaFoldDB" id="A0A1M4SBW3"/>
<sequence length="492" mass="55858">MKNGIVIYEKFYQILKNKIECGLIPKGSRLPSRAALCREFATSEKTVRRVVEMLAADGYVETSQRRRPTVIFERTAETYGRGILPLQKADATAANDILKTGILVCYPVISSGISRCTEADWEIPEAILEKMDPSQPAGFWRLSNRFWRFFAARNENDLILRAVDGLGFADLDPLPGTYAIRCAYCAKIKEFLQTVKRGGAPESVHFDDLSALYGFVSSQAEGRLSFRVAADSPMRSGTKTLYQRISKAEERYSRVYLDILGLIAIGRYQPGDRLPSHAQLRENYGVSIDSTVKAIHLLQKWGVVTAIRGKGIFVAMESRELSRIRIDPALIACHIRRYLDSLELLSLTIEGVAAHAAVHITPEEAKALGEKLEKVWNEDYLYQLSPIILLEFIVEHIQYDALKAIYTVVQDHYHIGRSIPKLLSHEKNQYNLKIHQECRTIAGCWEEGEVYLSAKKATDMYQYIQRLIAAECKRLGYWENAMQVYDGTFLWK</sequence>
<evidence type="ECO:0000259" key="4">
    <source>
        <dbReference type="PROSITE" id="PS50949"/>
    </source>
</evidence>
<dbReference type="Proteomes" id="UP000184245">
    <property type="component" value="Unassembled WGS sequence"/>
</dbReference>
<dbReference type="PANTHER" id="PTHR44846:SF1">
    <property type="entry name" value="MANNOSYL-D-GLYCERATE TRANSPORT_METABOLISM SYSTEM REPRESSOR MNGR-RELATED"/>
    <property type="match status" value="1"/>
</dbReference>
<dbReference type="InterPro" id="IPR036388">
    <property type="entry name" value="WH-like_DNA-bd_sf"/>
</dbReference>
<dbReference type="Pfam" id="PF00392">
    <property type="entry name" value="GntR"/>
    <property type="match status" value="2"/>
</dbReference>
<dbReference type="InterPro" id="IPR036390">
    <property type="entry name" value="WH_DNA-bd_sf"/>
</dbReference>
<evidence type="ECO:0000256" key="3">
    <source>
        <dbReference type="ARBA" id="ARBA00023163"/>
    </source>
</evidence>
<evidence type="ECO:0000313" key="6">
    <source>
        <dbReference type="Proteomes" id="UP000184245"/>
    </source>
</evidence>
<feature type="domain" description="HTH gntR-type" evidence="4">
    <location>
        <begin position="249"/>
        <end position="317"/>
    </location>
</feature>
<name>A0A1M4SBW3_9CLOT</name>
<dbReference type="STRING" id="1122155.SAMN02745158_00035"/>
<protein>
    <submittedName>
        <fullName evidence="5">DNA-binding transcriptional regulator, FadR family</fullName>
    </submittedName>
</protein>
<keyword evidence="6" id="KW-1185">Reference proteome</keyword>
<dbReference type="Gene3D" id="1.10.10.10">
    <property type="entry name" value="Winged helix-like DNA-binding domain superfamily/Winged helix DNA-binding domain"/>
    <property type="match status" value="2"/>
</dbReference>
<reference evidence="5 6" key="1">
    <citation type="submission" date="2016-11" db="EMBL/GenBank/DDBJ databases">
        <authorList>
            <person name="Jaros S."/>
            <person name="Januszkiewicz K."/>
            <person name="Wedrychowicz H."/>
        </authorList>
    </citation>
    <scope>NUCLEOTIDE SEQUENCE [LARGE SCALE GENOMIC DNA]</scope>
    <source>
        <strain evidence="5 6">DSM 17459</strain>
    </source>
</reference>
<dbReference type="InterPro" id="IPR050679">
    <property type="entry name" value="Bact_HTH_transcr_reg"/>
</dbReference>
<keyword evidence="2 5" id="KW-0238">DNA-binding</keyword>
<keyword evidence="1" id="KW-0805">Transcription regulation</keyword>
<dbReference type="CDD" id="cd07377">
    <property type="entry name" value="WHTH_GntR"/>
    <property type="match status" value="2"/>
</dbReference>
<proteinExistence type="predicted"/>
<dbReference type="RefSeq" id="WP_072848107.1">
    <property type="nucleotide sequence ID" value="NZ_FQVI01000001.1"/>
</dbReference>
<evidence type="ECO:0000256" key="2">
    <source>
        <dbReference type="ARBA" id="ARBA00023125"/>
    </source>
</evidence>
<dbReference type="GO" id="GO:0003677">
    <property type="term" value="F:DNA binding"/>
    <property type="evidence" value="ECO:0007669"/>
    <property type="project" value="UniProtKB-KW"/>
</dbReference>
<dbReference type="GO" id="GO:0045892">
    <property type="term" value="P:negative regulation of DNA-templated transcription"/>
    <property type="evidence" value="ECO:0007669"/>
    <property type="project" value="TreeGrafter"/>
</dbReference>